<dbReference type="Proteomes" id="UP000254266">
    <property type="component" value="Unassembled WGS sequence"/>
</dbReference>
<proteinExistence type="predicted"/>
<comment type="caution">
    <text evidence="1">The sequence shown here is derived from an EMBL/GenBank/DDBJ whole genome shotgun (WGS) entry which is preliminary data.</text>
</comment>
<dbReference type="EMBL" id="QFXC01000008">
    <property type="protein sequence ID" value="RDH84053.1"/>
    <property type="molecule type" value="Genomic_DNA"/>
</dbReference>
<dbReference type="AlphaFoldDB" id="A0A370DGT7"/>
<sequence length="93" mass="11253">MCTVIEFDLYHDSTYMNKVNEIVDNMYEEFNDKWGLKSDRNKWTEYWVNLLSKSGVSHNCINYTFKFCMTEIDEVPTVFYFIHLCIIFDSYSQ</sequence>
<name>A0A370DGT7_9GAMM</name>
<evidence type="ECO:0000313" key="1">
    <source>
        <dbReference type="EMBL" id="RDH84053.1"/>
    </source>
</evidence>
<keyword evidence="2" id="KW-1185">Reference proteome</keyword>
<evidence type="ECO:0000313" key="2">
    <source>
        <dbReference type="Proteomes" id="UP000254266"/>
    </source>
</evidence>
<accession>A0A370DGT7</accession>
<reference evidence="1 2" key="1">
    <citation type="journal article" date="2018" name="ISME J.">
        <title>Endosymbiont genomes yield clues of tubeworm success.</title>
        <authorList>
            <person name="Li Y."/>
            <person name="Liles M.R."/>
            <person name="Halanych K.M."/>
        </authorList>
    </citation>
    <scope>NUCLEOTIDE SEQUENCE [LARGE SCALE GENOMIC DNA]</scope>
    <source>
        <strain evidence="1">A1464</strain>
    </source>
</reference>
<protein>
    <submittedName>
        <fullName evidence="1">Uncharacterized protein</fullName>
    </submittedName>
</protein>
<organism evidence="1 2">
    <name type="scientific">endosymbiont of Galathealinum brachiosum</name>
    <dbReference type="NCBI Taxonomy" id="2200906"/>
    <lineage>
        <taxon>Bacteria</taxon>
        <taxon>Pseudomonadati</taxon>
        <taxon>Pseudomonadota</taxon>
        <taxon>Gammaproteobacteria</taxon>
        <taxon>sulfur-oxidizing symbionts</taxon>
    </lineage>
</organism>
<gene>
    <name evidence="1" type="ORF">DIZ80_07935</name>
</gene>